<organism evidence="2 3">
    <name type="scientific">Leptolyngbya foveolarum</name>
    <dbReference type="NCBI Taxonomy" id="47253"/>
    <lineage>
        <taxon>Bacteria</taxon>
        <taxon>Bacillati</taxon>
        <taxon>Cyanobacteriota</taxon>
        <taxon>Cyanophyceae</taxon>
        <taxon>Leptolyngbyales</taxon>
        <taxon>Leptolyngbyaceae</taxon>
        <taxon>Leptolyngbya group</taxon>
        <taxon>Leptolyngbya</taxon>
    </lineage>
</organism>
<dbReference type="CDD" id="cd03801">
    <property type="entry name" value="GT4_PimA-like"/>
    <property type="match status" value="1"/>
</dbReference>
<dbReference type="PANTHER" id="PTHR45947">
    <property type="entry name" value="SULFOQUINOVOSYL TRANSFERASE SQD2"/>
    <property type="match status" value="1"/>
</dbReference>
<dbReference type="Pfam" id="PF13692">
    <property type="entry name" value="Glyco_trans_1_4"/>
    <property type="match status" value="1"/>
</dbReference>
<accession>A0A2W4UQI5</accession>
<dbReference type="InterPro" id="IPR028098">
    <property type="entry name" value="Glyco_trans_4-like_N"/>
</dbReference>
<reference evidence="2 3" key="2">
    <citation type="submission" date="2018-06" db="EMBL/GenBank/DDBJ databases">
        <title>Metagenomic assembly of (sub)arctic Cyanobacteria and their associated microbiome from non-axenic cultures.</title>
        <authorList>
            <person name="Baurain D."/>
        </authorList>
    </citation>
    <scope>NUCLEOTIDE SEQUENCE [LARGE SCALE GENOMIC DNA]</scope>
    <source>
        <strain evidence="2">ULC129bin1</strain>
    </source>
</reference>
<sequence>MKLLFVIPEYPPHSGGGIATFYRHFLPELAKQGHQVHAVVGSALSSAFPAYKETERLTIEALDLDAIARNLKRFDCYQALPELQRHLAAAWTAWEQTKGGQGYDLIETSDWGLLFVPWIVSSQGPPTVVQLSASIGQIDFYDPDSDRQLQGNLVRLIESNLLALADELQTYSQDNAAAWQTLIQRDVQYIAPALPSHEKTQPSDSSERGLVVGRIQYWKGPTVLCEAIAKLGDSAPIVDWIGRDTLYPKTQTSMSAYLEKTYPQSWPSNVRPLGTFSPSETQQHQSVAAFSVIPSLWDVFNFTCAEAMAQGQVVLCSHGAGAARLITNGVNGFTFPAGDSEALAQRLSRVTSLSTQEKERISLAARKTIQEQLSPQKTAMQRIEAYEKLLQKGRHPQRPSNWLLKAVSPDIPLARPLAFLDGLPLKALSQYVIKRSLKKTMGFVS</sequence>
<dbReference type="EMBL" id="QBMC01000046">
    <property type="protein sequence ID" value="PZO19279.1"/>
    <property type="molecule type" value="Genomic_DNA"/>
</dbReference>
<evidence type="ECO:0000259" key="1">
    <source>
        <dbReference type="Pfam" id="PF13579"/>
    </source>
</evidence>
<dbReference type="InterPro" id="IPR050194">
    <property type="entry name" value="Glycosyltransferase_grp1"/>
</dbReference>
<proteinExistence type="predicted"/>
<feature type="domain" description="Glycosyltransferase subfamily 4-like N-terminal" evidence="1">
    <location>
        <begin position="16"/>
        <end position="175"/>
    </location>
</feature>
<reference evidence="3" key="1">
    <citation type="submission" date="2018-04" db="EMBL/GenBank/DDBJ databases">
        <authorList>
            <person name="Cornet L."/>
        </authorList>
    </citation>
    <scope>NUCLEOTIDE SEQUENCE [LARGE SCALE GENOMIC DNA]</scope>
</reference>
<name>A0A2W4UQI5_9CYAN</name>
<dbReference type="SUPFAM" id="SSF53756">
    <property type="entry name" value="UDP-Glycosyltransferase/glycogen phosphorylase"/>
    <property type="match status" value="1"/>
</dbReference>
<protein>
    <recommendedName>
        <fullName evidence="1">Glycosyltransferase subfamily 4-like N-terminal domain-containing protein</fullName>
    </recommendedName>
</protein>
<dbReference type="Pfam" id="PF13579">
    <property type="entry name" value="Glyco_trans_4_4"/>
    <property type="match status" value="1"/>
</dbReference>
<dbReference type="Proteomes" id="UP000249354">
    <property type="component" value="Unassembled WGS sequence"/>
</dbReference>
<evidence type="ECO:0000313" key="2">
    <source>
        <dbReference type="EMBL" id="PZO19279.1"/>
    </source>
</evidence>
<dbReference type="AlphaFoldDB" id="A0A2W4UQI5"/>
<dbReference type="Gene3D" id="3.40.50.2000">
    <property type="entry name" value="Glycogen Phosphorylase B"/>
    <property type="match status" value="2"/>
</dbReference>
<dbReference type="PANTHER" id="PTHR45947:SF3">
    <property type="entry name" value="SULFOQUINOVOSYL TRANSFERASE SQD2"/>
    <property type="match status" value="1"/>
</dbReference>
<dbReference type="GO" id="GO:0016757">
    <property type="term" value="F:glycosyltransferase activity"/>
    <property type="evidence" value="ECO:0007669"/>
    <property type="project" value="TreeGrafter"/>
</dbReference>
<evidence type="ECO:0000313" key="3">
    <source>
        <dbReference type="Proteomes" id="UP000249354"/>
    </source>
</evidence>
<comment type="caution">
    <text evidence="2">The sequence shown here is derived from an EMBL/GenBank/DDBJ whole genome shotgun (WGS) entry which is preliminary data.</text>
</comment>
<gene>
    <name evidence="2" type="ORF">DCF25_08840</name>
</gene>